<keyword evidence="1" id="KW-0479">Metal-binding</keyword>
<feature type="compositionally biased region" description="Polar residues" evidence="2">
    <location>
        <begin position="185"/>
        <end position="222"/>
    </location>
</feature>
<proteinExistence type="predicted"/>
<feature type="compositionally biased region" description="Low complexity" evidence="2">
    <location>
        <begin position="306"/>
        <end position="318"/>
    </location>
</feature>
<feature type="region of interest" description="Disordered" evidence="2">
    <location>
        <begin position="183"/>
        <end position="267"/>
    </location>
</feature>
<dbReference type="InterPro" id="IPR001878">
    <property type="entry name" value="Znf_CCHC"/>
</dbReference>
<dbReference type="PROSITE" id="PS50158">
    <property type="entry name" value="ZF_CCHC"/>
    <property type="match status" value="1"/>
</dbReference>
<dbReference type="SMART" id="SM00343">
    <property type="entry name" value="ZnF_C2HC"/>
    <property type="match status" value="1"/>
</dbReference>
<name>A0A6G0QYF3_9STRA</name>
<organism evidence="4 5">
    <name type="scientific">Phytophthora fragariae</name>
    <dbReference type="NCBI Taxonomy" id="53985"/>
    <lineage>
        <taxon>Eukaryota</taxon>
        <taxon>Sar</taxon>
        <taxon>Stramenopiles</taxon>
        <taxon>Oomycota</taxon>
        <taxon>Peronosporomycetes</taxon>
        <taxon>Peronosporales</taxon>
        <taxon>Peronosporaceae</taxon>
        <taxon>Phytophthora</taxon>
    </lineage>
</organism>
<feature type="region of interest" description="Disordered" evidence="2">
    <location>
        <begin position="64"/>
        <end position="84"/>
    </location>
</feature>
<gene>
    <name evidence="4" type="ORF">PF008_g20840</name>
</gene>
<dbReference type="Gene3D" id="4.10.60.10">
    <property type="entry name" value="Zinc finger, CCHC-type"/>
    <property type="match status" value="1"/>
</dbReference>
<feature type="region of interest" description="Disordered" evidence="2">
    <location>
        <begin position="306"/>
        <end position="333"/>
    </location>
</feature>
<dbReference type="SUPFAM" id="SSF57756">
    <property type="entry name" value="Retrovirus zinc finger-like domains"/>
    <property type="match status" value="1"/>
</dbReference>
<feature type="domain" description="CCHC-type" evidence="3">
    <location>
        <begin position="277"/>
        <end position="291"/>
    </location>
</feature>
<protein>
    <recommendedName>
        <fullName evidence="3">CCHC-type domain-containing protein</fullName>
    </recommendedName>
</protein>
<evidence type="ECO:0000256" key="2">
    <source>
        <dbReference type="SAM" id="MobiDB-lite"/>
    </source>
</evidence>
<keyword evidence="1" id="KW-0862">Zinc</keyword>
<feature type="compositionally biased region" description="Gly residues" evidence="2">
    <location>
        <begin position="227"/>
        <end position="239"/>
    </location>
</feature>
<evidence type="ECO:0000313" key="5">
    <source>
        <dbReference type="Proteomes" id="UP000486351"/>
    </source>
</evidence>
<evidence type="ECO:0000313" key="4">
    <source>
        <dbReference type="EMBL" id="KAE9308933.1"/>
    </source>
</evidence>
<dbReference type="InterPro" id="IPR036875">
    <property type="entry name" value="Znf_CCHC_sf"/>
</dbReference>
<dbReference type="GO" id="GO:0008270">
    <property type="term" value="F:zinc ion binding"/>
    <property type="evidence" value="ECO:0007669"/>
    <property type="project" value="UniProtKB-KW"/>
</dbReference>
<dbReference type="AlphaFoldDB" id="A0A6G0QYF3"/>
<reference evidence="4 5" key="1">
    <citation type="submission" date="2018-09" db="EMBL/GenBank/DDBJ databases">
        <title>Genomic investigation of the strawberry pathogen Phytophthora fragariae indicates pathogenicity is determined by transcriptional variation in three key races.</title>
        <authorList>
            <person name="Adams T.M."/>
            <person name="Armitage A.D."/>
            <person name="Sobczyk M.K."/>
            <person name="Bates H.J."/>
            <person name="Dunwell J.M."/>
            <person name="Nellist C.F."/>
            <person name="Harrison R.J."/>
        </authorList>
    </citation>
    <scope>NUCLEOTIDE SEQUENCE [LARGE SCALE GENOMIC DNA]</scope>
    <source>
        <strain evidence="4 5">NOV-77</strain>
    </source>
</reference>
<dbReference type="EMBL" id="QXFY01001812">
    <property type="protein sequence ID" value="KAE9308933.1"/>
    <property type="molecule type" value="Genomic_DNA"/>
</dbReference>
<dbReference type="Proteomes" id="UP000486351">
    <property type="component" value="Unassembled WGS sequence"/>
</dbReference>
<feature type="compositionally biased region" description="Pro residues" evidence="2">
    <location>
        <begin position="323"/>
        <end position="333"/>
    </location>
</feature>
<accession>A0A6G0QYF3</accession>
<evidence type="ECO:0000259" key="3">
    <source>
        <dbReference type="PROSITE" id="PS50158"/>
    </source>
</evidence>
<comment type="caution">
    <text evidence="4">The sequence shown here is derived from an EMBL/GenBank/DDBJ whole genome shotgun (WGS) entry which is preliminary data.</text>
</comment>
<sequence>MQLDAVSNIGAFVNGINNEQTASQVRALKPHTLEDAVHFAEDNFGEYGEYFKVTDWRVARRRYREPGEDGPRTMTSTKEGKVPKTDVASKIDCADLGLSLGGDIDSPPTFDMKGKPVSGAAKTLKNDPISLAALSLLVGTRNNLRSERQNVKPAASKTKTARALEVKVEDGDDVVAFVNKLVKPDSNQQQDGVGNQENTWPSGRGSNTSGYNDVSSYSNSGYDNRGGYDGGYTGAAGRGGRGRGAERGRGRAGRTGLENYGPSDSRPIMQRKAEASCNYCGQSGHWWRECPARNVATYNQVSATPAASAVTATSAAPVNTGTPAPPQGNEPRQ</sequence>
<keyword evidence="1" id="KW-0863">Zinc-finger</keyword>
<dbReference type="GO" id="GO:0003676">
    <property type="term" value="F:nucleic acid binding"/>
    <property type="evidence" value="ECO:0007669"/>
    <property type="project" value="InterPro"/>
</dbReference>
<evidence type="ECO:0000256" key="1">
    <source>
        <dbReference type="PROSITE-ProRule" id="PRU00047"/>
    </source>
</evidence>